<reference evidence="1 2" key="1">
    <citation type="submission" date="2020-07" db="EMBL/GenBank/DDBJ databases">
        <title>Genome of Haloechinothrix sp.</title>
        <authorList>
            <person name="Tang S.-K."/>
            <person name="Yang L."/>
            <person name="Zhu W.-Y."/>
        </authorList>
    </citation>
    <scope>NUCLEOTIDE SEQUENCE [LARGE SCALE GENOMIC DNA]</scope>
    <source>
        <strain evidence="1 2">YIM 98757</strain>
    </source>
</reference>
<protein>
    <submittedName>
        <fullName evidence="1">Uncharacterized protein</fullName>
    </submittedName>
</protein>
<accession>A0A838ABR2</accession>
<name>A0A838ABR2_9PSEU</name>
<keyword evidence="2" id="KW-1185">Reference proteome</keyword>
<comment type="caution">
    <text evidence="1">The sequence shown here is derived from an EMBL/GenBank/DDBJ whole genome shotgun (WGS) entry which is preliminary data.</text>
</comment>
<dbReference type="Proteomes" id="UP000582974">
    <property type="component" value="Unassembled WGS sequence"/>
</dbReference>
<gene>
    <name evidence="1" type="ORF">H0B56_13870</name>
</gene>
<organism evidence="1 2">
    <name type="scientific">Haloechinothrix aidingensis</name>
    <dbReference type="NCBI Taxonomy" id="2752311"/>
    <lineage>
        <taxon>Bacteria</taxon>
        <taxon>Bacillati</taxon>
        <taxon>Actinomycetota</taxon>
        <taxon>Actinomycetes</taxon>
        <taxon>Pseudonocardiales</taxon>
        <taxon>Pseudonocardiaceae</taxon>
        <taxon>Haloechinothrix</taxon>
    </lineage>
</organism>
<proteinExistence type="predicted"/>
<dbReference type="RefSeq" id="WP_180893441.1">
    <property type="nucleotide sequence ID" value="NZ_JACCKD010000004.1"/>
</dbReference>
<evidence type="ECO:0000313" key="1">
    <source>
        <dbReference type="EMBL" id="MBA0126635.1"/>
    </source>
</evidence>
<dbReference type="AlphaFoldDB" id="A0A838ABR2"/>
<evidence type="ECO:0000313" key="2">
    <source>
        <dbReference type="Proteomes" id="UP000582974"/>
    </source>
</evidence>
<dbReference type="EMBL" id="JACCKD010000004">
    <property type="protein sequence ID" value="MBA0126635.1"/>
    <property type="molecule type" value="Genomic_DNA"/>
</dbReference>
<sequence>MTQAPSAPELLAGLVDDAGLFPPTALNMADAVSRHRADAAAGSPVLSHRFLCPASRVDELRGHLEPGDTFHLGLIADTGADGLRSAVGAITGDERLEQAMVEFPLRVTGEEEPRAAARAAVAAVEDAGVAEDLPVYLEPVALSDVDELVAAVAGRAGTWQVGLKFRCGGATAGAFPGPEELARAVVSAARAGVTIKTTAGLHHAVRYTDPDTGFDHHGYLNLVLAVARAVAGSQAGAVADTLRSRDTPELARQARSMTSRAAGATRRALASYGSCSTAVPVTEAAELGLAGQHDERERLRVT</sequence>